<dbReference type="InterPro" id="IPR026050">
    <property type="entry name" value="C1GALT1/C1GALT1_chp1"/>
</dbReference>
<comment type="subcellular location">
    <subcellularLocation>
        <location evidence="1">Membrane</location>
        <topology evidence="1">Single-pass type II membrane protein</topology>
    </subcellularLocation>
</comment>
<evidence type="ECO:0000256" key="4">
    <source>
        <dbReference type="ARBA" id="ARBA00022968"/>
    </source>
</evidence>
<dbReference type="Proteomes" id="UP001175261">
    <property type="component" value="Unassembled WGS sequence"/>
</dbReference>
<organism evidence="8 9">
    <name type="scientific">Sarocladium strictum</name>
    <name type="common">Black bundle disease fungus</name>
    <name type="synonym">Acremonium strictum</name>
    <dbReference type="NCBI Taxonomy" id="5046"/>
    <lineage>
        <taxon>Eukaryota</taxon>
        <taxon>Fungi</taxon>
        <taxon>Dikarya</taxon>
        <taxon>Ascomycota</taxon>
        <taxon>Pezizomycotina</taxon>
        <taxon>Sordariomycetes</taxon>
        <taxon>Hypocreomycetidae</taxon>
        <taxon>Hypocreales</taxon>
        <taxon>Sarocladiaceae</taxon>
        <taxon>Sarocladium</taxon>
    </lineage>
</organism>
<dbReference type="PANTHER" id="PTHR23033:SF40">
    <property type="entry name" value="APPLE DOMAIN-CONTAINING PROTEIN"/>
    <property type="match status" value="1"/>
</dbReference>
<evidence type="ECO:0000256" key="3">
    <source>
        <dbReference type="ARBA" id="ARBA00022692"/>
    </source>
</evidence>
<name>A0AA39GDK3_SARSR</name>
<evidence type="ECO:0000256" key="1">
    <source>
        <dbReference type="ARBA" id="ARBA00004606"/>
    </source>
</evidence>
<evidence type="ECO:0000313" key="8">
    <source>
        <dbReference type="EMBL" id="KAK0385076.1"/>
    </source>
</evidence>
<keyword evidence="6" id="KW-0472">Membrane</keyword>
<evidence type="ECO:0000256" key="6">
    <source>
        <dbReference type="ARBA" id="ARBA00023136"/>
    </source>
</evidence>
<protein>
    <recommendedName>
        <fullName evidence="10">Glycosyltransferase family 31 protein</fullName>
    </recommendedName>
</protein>
<keyword evidence="5" id="KW-1133">Transmembrane helix</keyword>
<evidence type="ECO:0000313" key="9">
    <source>
        <dbReference type="Proteomes" id="UP001175261"/>
    </source>
</evidence>
<dbReference type="PANTHER" id="PTHR23033">
    <property type="entry name" value="BETA1,3-GALACTOSYLTRANSFERASE"/>
    <property type="match status" value="1"/>
</dbReference>
<comment type="similarity">
    <text evidence="2">Belongs to the glycosyltransferase 31 family. Beta3-Gal-T subfamily.</text>
</comment>
<keyword evidence="4" id="KW-0735">Signal-anchor</keyword>
<keyword evidence="3" id="KW-0812">Transmembrane</keyword>
<evidence type="ECO:0000256" key="5">
    <source>
        <dbReference type="ARBA" id="ARBA00022989"/>
    </source>
</evidence>
<dbReference type="AlphaFoldDB" id="A0AA39GDK3"/>
<feature type="compositionally biased region" description="Basic and acidic residues" evidence="7">
    <location>
        <begin position="395"/>
        <end position="419"/>
    </location>
</feature>
<evidence type="ECO:0000256" key="7">
    <source>
        <dbReference type="SAM" id="MobiDB-lite"/>
    </source>
</evidence>
<keyword evidence="9" id="KW-1185">Reference proteome</keyword>
<proteinExistence type="inferred from homology"/>
<dbReference type="GO" id="GO:0016020">
    <property type="term" value="C:membrane"/>
    <property type="evidence" value="ECO:0007669"/>
    <property type="project" value="UniProtKB-SubCell"/>
</dbReference>
<reference evidence="8" key="1">
    <citation type="submission" date="2022-10" db="EMBL/GenBank/DDBJ databases">
        <title>Determination and structural analysis of whole genome sequence of Sarocladium strictum F4-1.</title>
        <authorList>
            <person name="Hu L."/>
            <person name="Jiang Y."/>
        </authorList>
    </citation>
    <scope>NUCLEOTIDE SEQUENCE</scope>
    <source>
        <strain evidence="8">F4-1</strain>
    </source>
</reference>
<sequence>MRKPGEIAKFIMPRLTTLFRWRTGFLVLLTFLILTTLWRLHTTEPTIYKQYLQSHISKYLEAGRWAYENTLHNEDTKDAVHKSFNFSSPCENFPDTRGILLVMKTGATEAHAKLPTHLVTDLQCLPDLLLFSDLEQQIGKYHVYDALDRVNQTIRETQYEFSVYKAIQDCPVSQADCIKSFDGGWTWVLDKYKFLWMAVKTWEMRPNMDWYVFAEADSYIVWSNLAHWLHNIVPKDSLQYLGSKAEFNGFTFAHGGSGFVMSGSLLRKIVTEIPDVAHKYDGLAPGACCGDYLIALAAQEVGSTLGDVWPMFNGEKPSTLAYGPSQWCEPLLTMHHMNAEEISKVWQFEQTRKQEDHIMIKDMYHTFFAPNLVPVREDWANLSGDRCYIAPDDNSQEKATEDERRMQVPEDRKSPVERHAHENVNACSRVCEAEGLALSEEEYASLGTSGQNGDLLKSRYVEKSAENKQWHKERKCFQWTFGNGICCTAGSFRLGAPIKEEIPENRRTSGWFVQGINDWIEATGECRRGEWREPR</sequence>
<dbReference type="EMBL" id="JAPDFR010000007">
    <property type="protein sequence ID" value="KAK0385076.1"/>
    <property type="molecule type" value="Genomic_DNA"/>
</dbReference>
<gene>
    <name evidence="8" type="ORF">NLU13_7554</name>
</gene>
<comment type="caution">
    <text evidence="8">The sequence shown here is derived from an EMBL/GenBank/DDBJ whole genome shotgun (WGS) entry which is preliminary data.</text>
</comment>
<feature type="region of interest" description="Disordered" evidence="7">
    <location>
        <begin position="390"/>
        <end position="419"/>
    </location>
</feature>
<accession>A0AA39GDK3</accession>
<evidence type="ECO:0008006" key="10">
    <source>
        <dbReference type="Google" id="ProtNLM"/>
    </source>
</evidence>
<dbReference type="Gene3D" id="3.90.550.50">
    <property type="match status" value="1"/>
</dbReference>
<evidence type="ECO:0000256" key="2">
    <source>
        <dbReference type="ARBA" id="ARBA00006462"/>
    </source>
</evidence>